<organism evidence="1">
    <name type="scientific">marine sediment metagenome</name>
    <dbReference type="NCBI Taxonomy" id="412755"/>
    <lineage>
        <taxon>unclassified sequences</taxon>
        <taxon>metagenomes</taxon>
        <taxon>ecological metagenomes</taxon>
    </lineage>
</organism>
<accession>X1A0T8</accession>
<reference evidence="1" key="1">
    <citation type="journal article" date="2014" name="Front. Microbiol.">
        <title>High frequency of phylogenetically diverse reductive dehalogenase-homologous genes in deep subseafloor sedimentary metagenomes.</title>
        <authorList>
            <person name="Kawai M."/>
            <person name="Futagami T."/>
            <person name="Toyoda A."/>
            <person name="Takaki Y."/>
            <person name="Nishi S."/>
            <person name="Hori S."/>
            <person name="Arai W."/>
            <person name="Tsubouchi T."/>
            <person name="Morono Y."/>
            <person name="Uchiyama I."/>
            <person name="Ito T."/>
            <person name="Fujiyama A."/>
            <person name="Inagaki F."/>
            <person name="Takami H."/>
        </authorList>
    </citation>
    <scope>NUCLEOTIDE SEQUENCE</scope>
    <source>
        <strain evidence="1">Expedition CK06-06</strain>
    </source>
</reference>
<sequence length="82" mass="10064">PELPHLLIKPFMCTKHRVALDFRRQIKGFTDMYFCPECHREDLLIPAKYIEWWKDVTWNNNWKAGDVKFTVSPDYKMMMERR</sequence>
<feature type="non-terminal residue" evidence="1">
    <location>
        <position position="1"/>
    </location>
</feature>
<gene>
    <name evidence="1" type="ORF">S01H4_18890</name>
</gene>
<dbReference type="EMBL" id="BART01008394">
    <property type="protein sequence ID" value="GAG53901.1"/>
    <property type="molecule type" value="Genomic_DNA"/>
</dbReference>
<comment type="caution">
    <text evidence="1">The sequence shown here is derived from an EMBL/GenBank/DDBJ whole genome shotgun (WGS) entry which is preliminary data.</text>
</comment>
<protein>
    <submittedName>
        <fullName evidence="1">Uncharacterized protein</fullName>
    </submittedName>
</protein>
<dbReference type="AlphaFoldDB" id="X1A0T8"/>
<name>X1A0T8_9ZZZZ</name>
<proteinExistence type="predicted"/>
<evidence type="ECO:0000313" key="1">
    <source>
        <dbReference type="EMBL" id="GAG53901.1"/>
    </source>
</evidence>